<accession>A0ACA9Y321</accession>
<dbReference type="Proteomes" id="UP001152531">
    <property type="component" value="Unassembled WGS sequence"/>
</dbReference>
<organism evidence="1 2">
    <name type="scientific">[Candida] jaroonii</name>
    <dbReference type="NCBI Taxonomy" id="467808"/>
    <lineage>
        <taxon>Eukaryota</taxon>
        <taxon>Fungi</taxon>
        <taxon>Dikarya</taxon>
        <taxon>Ascomycota</taxon>
        <taxon>Saccharomycotina</taxon>
        <taxon>Pichiomycetes</taxon>
        <taxon>Debaryomycetaceae</taxon>
        <taxon>Yamadazyma</taxon>
    </lineage>
</organism>
<gene>
    <name evidence="1" type="ORF">CLIB1444_02S06744</name>
</gene>
<comment type="caution">
    <text evidence="1">The sequence shown here is derived from an EMBL/GenBank/DDBJ whole genome shotgun (WGS) entry which is preliminary data.</text>
</comment>
<name>A0ACA9Y321_9ASCO</name>
<protein>
    <submittedName>
        <fullName evidence="1">Palmitoyltransferase Akr1p</fullName>
    </submittedName>
</protein>
<proteinExistence type="predicted"/>
<reference evidence="1" key="1">
    <citation type="submission" date="2022-06" db="EMBL/GenBank/DDBJ databases">
        <authorList>
            <person name="Legras J.-L."/>
            <person name="Devillers H."/>
            <person name="Grondin C."/>
        </authorList>
    </citation>
    <scope>NUCLEOTIDE SEQUENCE</scope>
    <source>
        <strain evidence="1">CLIB 1444</strain>
    </source>
</reference>
<evidence type="ECO:0000313" key="1">
    <source>
        <dbReference type="EMBL" id="CAH6719361.1"/>
    </source>
</evidence>
<keyword evidence="2" id="KW-1185">Reference proteome</keyword>
<dbReference type="EMBL" id="CALSDN010000002">
    <property type="protein sequence ID" value="CAH6719361.1"/>
    <property type="molecule type" value="Genomic_DNA"/>
</dbReference>
<evidence type="ECO:0000313" key="2">
    <source>
        <dbReference type="Proteomes" id="UP001152531"/>
    </source>
</evidence>
<sequence>MSESVELQSVDLQSVDKDIQSVESNVSLDSTQAVSEVTTDNLNSVKPPESINEEDLNPDLNSFMISCRQGNLITIKELLESKKININDTFSDGITGLHWASINNQREVVKYLIENGIEVDKKGGDLDSTALHWSCRNGLLDIVHLLLEKGANPTLFDNQHYNALQLSVLSSNILLIVFLLYKYCPGNETGYEFYVDEEDNWKRTSLHWACYQGDVLSVKLLIKFGANVNKSDESSFLPIHWAFTRAYKPILKYLINENTDLFHKNNMGKDTFGVSKDMDCYKLWIQSLNECGRFEANNWEPLNKSEDSKRKYEIASFQMPWLMVFTFLKFNTWNTGFAIPKFLFSIGVIFVLAYGLRELIVSEYVPDKAVMKSNVASGIFSGTLFLVTTYYFLNVFPMMIFTRYFLLNLILISLMGVIVYTFYKSMTLNPGFVPVPTDNHKIYKQIEELISENKFDDESFCVESFVRKPIRSRYSRQENKLIARFDHYCPWVYNNIGVRNHKIFMMFVYSLNLAIVIYSILCLKYFDKLEDLDGYESDYECILSDELCSGFTNANFGFNLIIWCWFQLTWVTLLSLTQTVQICKGLTTFEFSNLMRSTRQQAVTNPLTSNFCFKVLGIDQFFMTVKLSIYEFLKIQNNQDNYDSLVIPSDYGFIQNLKDFWFLGDIELRNIFYLPINGENNLNGEIVDYYTLYEFPTRVETV</sequence>